<dbReference type="Proteomes" id="UP000186112">
    <property type="component" value="Unassembled WGS sequence"/>
</dbReference>
<dbReference type="InterPro" id="IPR036584">
    <property type="entry name" value="FliS_sf"/>
</dbReference>
<dbReference type="Pfam" id="PF02561">
    <property type="entry name" value="FliS"/>
    <property type="match status" value="1"/>
</dbReference>
<dbReference type="GO" id="GO:0071973">
    <property type="term" value="P:bacterial-type flagellum-dependent cell motility"/>
    <property type="evidence" value="ECO:0007669"/>
    <property type="project" value="TreeGrafter"/>
</dbReference>
<dbReference type="GO" id="GO:0044780">
    <property type="term" value="P:bacterial-type flagellum assembly"/>
    <property type="evidence" value="ECO:0007669"/>
    <property type="project" value="InterPro"/>
</dbReference>
<evidence type="ECO:0000256" key="4">
    <source>
        <dbReference type="ARBA" id="ARBA00022795"/>
    </source>
</evidence>
<protein>
    <submittedName>
        <fullName evidence="6">Flagellar protein FliS</fullName>
    </submittedName>
</protein>
<keyword evidence="6" id="KW-0966">Cell projection</keyword>
<dbReference type="PIRSF" id="PIRSF039090">
    <property type="entry name" value="Flis"/>
    <property type="match status" value="1"/>
</dbReference>
<comment type="similarity">
    <text evidence="2">Belongs to the FliS family.</text>
</comment>
<evidence type="ECO:0000313" key="6">
    <source>
        <dbReference type="EMBL" id="OLS03780.1"/>
    </source>
</evidence>
<keyword evidence="5" id="KW-0143">Chaperone</keyword>
<dbReference type="PANTHER" id="PTHR34773">
    <property type="entry name" value="FLAGELLAR SECRETION CHAPERONE FLIS"/>
    <property type="match status" value="1"/>
</dbReference>
<name>A0A1U7M961_TISCR</name>
<evidence type="ECO:0000256" key="1">
    <source>
        <dbReference type="ARBA" id="ARBA00004514"/>
    </source>
</evidence>
<evidence type="ECO:0000256" key="2">
    <source>
        <dbReference type="ARBA" id="ARBA00008787"/>
    </source>
</evidence>
<dbReference type="InterPro" id="IPR003713">
    <property type="entry name" value="FliS"/>
</dbReference>
<dbReference type="AlphaFoldDB" id="A0A1U7M961"/>
<dbReference type="EMBL" id="LTDM01000003">
    <property type="protein sequence ID" value="OLS03780.1"/>
    <property type="molecule type" value="Genomic_DNA"/>
</dbReference>
<comment type="subcellular location">
    <subcellularLocation>
        <location evidence="1">Cytoplasm</location>
        <location evidence="1">Cytosol</location>
    </subcellularLocation>
</comment>
<reference evidence="6 7" key="1">
    <citation type="submission" date="2016-02" db="EMBL/GenBank/DDBJ databases">
        <title>Genome sequence of Tissierella creatinophila DSM 6911.</title>
        <authorList>
            <person name="Poehlein A."/>
            <person name="Daniel R."/>
        </authorList>
    </citation>
    <scope>NUCLEOTIDE SEQUENCE [LARGE SCALE GENOMIC DNA]</scope>
    <source>
        <strain evidence="6 7">DSM 6911</strain>
    </source>
</reference>
<evidence type="ECO:0000256" key="3">
    <source>
        <dbReference type="ARBA" id="ARBA00022490"/>
    </source>
</evidence>
<dbReference type="GO" id="GO:0005829">
    <property type="term" value="C:cytosol"/>
    <property type="evidence" value="ECO:0007669"/>
    <property type="project" value="UniProtKB-SubCell"/>
</dbReference>
<dbReference type="OrthoDB" id="1524959at2"/>
<keyword evidence="4" id="KW-1005">Bacterial flagellum biogenesis</keyword>
<keyword evidence="3" id="KW-0963">Cytoplasm</keyword>
<evidence type="ECO:0000256" key="5">
    <source>
        <dbReference type="ARBA" id="ARBA00023186"/>
    </source>
</evidence>
<dbReference type="NCBIfam" id="TIGR00208">
    <property type="entry name" value="fliS"/>
    <property type="match status" value="1"/>
</dbReference>
<evidence type="ECO:0000313" key="7">
    <source>
        <dbReference type="Proteomes" id="UP000186112"/>
    </source>
</evidence>
<keyword evidence="7" id="KW-1185">Reference proteome</keyword>
<gene>
    <name evidence="6" type="primary">fliS</name>
    <name evidence="6" type="ORF">TICRE_02930</name>
</gene>
<organism evidence="6 7">
    <name type="scientific">Tissierella creatinophila DSM 6911</name>
    <dbReference type="NCBI Taxonomy" id="1123403"/>
    <lineage>
        <taxon>Bacteria</taxon>
        <taxon>Bacillati</taxon>
        <taxon>Bacillota</taxon>
        <taxon>Tissierellia</taxon>
        <taxon>Tissierellales</taxon>
        <taxon>Tissierellaceae</taxon>
        <taxon>Tissierella</taxon>
    </lineage>
</organism>
<dbReference type="Gene3D" id="1.20.120.340">
    <property type="entry name" value="Flagellar protein FliS"/>
    <property type="match status" value="1"/>
</dbReference>
<comment type="caution">
    <text evidence="6">The sequence shown here is derived from an EMBL/GenBank/DDBJ whole genome shotgun (WGS) entry which is preliminary data.</text>
</comment>
<dbReference type="RefSeq" id="WP_143582997.1">
    <property type="nucleotide sequence ID" value="NZ_LTDM01000003.1"/>
</dbReference>
<sequence>MMNQAYGRSVYQKTQVTAAPQKKLIVMLYDGAIKNLKLSIMAMDEKEIEKTNTLLIKAQNIISELMITLDFEKGGEIAKSLYSLYEYMYNSLIRANIDKDRVKVEEVIKYLEELRDTWNQI</sequence>
<accession>A0A1U7M961</accession>
<dbReference type="PANTHER" id="PTHR34773:SF1">
    <property type="entry name" value="FLAGELLAR SECRETION CHAPERONE FLIS"/>
    <property type="match status" value="1"/>
</dbReference>
<dbReference type="SUPFAM" id="SSF101116">
    <property type="entry name" value="Flagellar export chaperone FliS"/>
    <property type="match status" value="1"/>
</dbReference>
<proteinExistence type="inferred from homology"/>
<dbReference type="CDD" id="cd16098">
    <property type="entry name" value="FliS"/>
    <property type="match status" value="1"/>
</dbReference>
<keyword evidence="6" id="KW-0282">Flagellum</keyword>
<keyword evidence="6" id="KW-0969">Cilium</keyword>